<dbReference type="SUPFAM" id="SSF53800">
    <property type="entry name" value="Chelatase"/>
    <property type="match status" value="2"/>
</dbReference>
<protein>
    <recommendedName>
        <fullName evidence="4">Ferrochelatase</fullName>
    </recommendedName>
</protein>
<reference evidence="2 3" key="1">
    <citation type="submission" date="2021-02" db="EMBL/GenBank/DDBJ databases">
        <title>Porcisia hertigi Genome sequencing and assembly.</title>
        <authorList>
            <person name="Almutairi H."/>
            <person name="Gatherer D."/>
        </authorList>
    </citation>
    <scope>NUCLEOTIDE SEQUENCE [LARGE SCALE GENOMIC DNA]</scope>
    <source>
        <strain evidence="2 3">C119</strain>
    </source>
</reference>
<comment type="similarity">
    <text evidence="1">Belongs to the ferrochelatase family.</text>
</comment>
<dbReference type="PANTHER" id="PTHR11108">
    <property type="entry name" value="FERROCHELATASE"/>
    <property type="match status" value="1"/>
</dbReference>
<dbReference type="Proteomes" id="UP000674318">
    <property type="component" value="Unassembled WGS sequence"/>
</dbReference>
<evidence type="ECO:0000313" key="3">
    <source>
        <dbReference type="Proteomes" id="UP000674318"/>
    </source>
</evidence>
<evidence type="ECO:0000256" key="1">
    <source>
        <dbReference type="RuleBase" id="RU004185"/>
    </source>
</evidence>
<dbReference type="GeneID" id="94286894"/>
<sequence>MSVDTGKTSSASSVLNTCYNTGTRYGVLLVTEGAPDSLSLWHVWRFLEAQYSNRRLVDFAPMWLWRPLLYAHVLPFRLLEVMESYRSTWVTPPTYTPRSVSSVLQERNTAARSRQGSTTGVASAVQLTRLLGRRLELWMQNRLQRSNSDVSVQIEVGFYHSDGSIASALERLRLYGNYGDESRDSAGEAIRTHTEHLIILPLYPHYTSVRSAAVWDAVTQCGYFQQQRSIPNVNFIRSYSHHSAYVEAWHRHIRRFIGEQGKPDWLFVVFEAVPIRFTRFGDTCKQEYTRTLGKLRDMLSVPSPKANLSECSAIDGGNYFSDVLDPSRVVGGYLGQGGEQQMEPRIDKVLVKILKHLLHRAATSSQPTSARYREISESLCDSTIDSKSLPSSDSSRINLPHTLMPRAYVVCPGVAVDDVNTLWTIEQRLCPHFQRIGWKEVRYIPALNDSSAHVEMLAAVISSHMQ</sequence>
<dbReference type="RefSeq" id="XP_067752974.1">
    <property type="nucleotide sequence ID" value="XM_067896817.1"/>
</dbReference>
<comment type="caution">
    <text evidence="2">The sequence shown here is derived from an EMBL/GenBank/DDBJ whole genome shotgun (WGS) entry which is preliminary data.</text>
</comment>
<evidence type="ECO:0000313" key="2">
    <source>
        <dbReference type="EMBL" id="KAG5490646.1"/>
    </source>
</evidence>
<dbReference type="GO" id="GO:0004325">
    <property type="term" value="F:ferrochelatase activity"/>
    <property type="evidence" value="ECO:0007669"/>
    <property type="project" value="InterPro"/>
</dbReference>
<dbReference type="InterPro" id="IPR001015">
    <property type="entry name" value="Ferrochelatase"/>
</dbReference>
<dbReference type="GO" id="GO:0006783">
    <property type="term" value="P:heme biosynthetic process"/>
    <property type="evidence" value="ECO:0007669"/>
    <property type="project" value="InterPro"/>
</dbReference>
<evidence type="ECO:0008006" key="4">
    <source>
        <dbReference type="Google" id="ProtNLM"/>
    </source>
</evidence>
<proteinExistence type="inferred from homology"/>
<organism evidence="2 3">
    <name type="scientific">Porcisia hertigi</name>
    <dbReference type="NCBI Taxonomy" id="2761500"/>
    <lineage>
        <taxon>Eukaryota</taxon>
        <taxon>Discoba</taxon>
        <taxon>Euglenozoa</taxon>
        <taxon>Kinetoplastea</taxon>
        <taxon>Metakinetoplastina</taxon>
        <taxon>Trypanosomatida</taxon>
        <taxon>Trypanosomatidae</taxon>
        <taxon>Leishmaniinae</taxon>
        <taxon>Porcisia</taxon>
    </lineage>
</organism>
<dbReference type="OrthoDB" id="271605at2759"/>
<dbReference type="PANTHER" id="PTHR11108:SF1">
    <property type="entry name" value="FERROCHELATASE, MITOCHONDRIAL"/>
    <property type="match status" value="1"/>
</dbReference>
<name>A0A836I5H0_9TRYP</name>
<dbReference type="AlphaFoldDB" id="A0A836I5H0"/>
<dbReference type="EMBL" id="JAFJZO010000036">
    <property type="protein sequence ID" value="KAG5490646.1"/>
    <property type="molecule type" value="Genomic_DNA"/>
</dbReference>
<dbReference type="Pfam" id="PF00762">
    <property type="entry name" value="Ferrochelatase"/>
    <property type="match status" value="2"/>
</dbReference>
<accession>A0A836I5H0</accession>
<gene>
    <name evidence="2" type="ORF">JKF63_00768</name>
</gene>
<dbReference type="Gene3D" id="3.40.50.1400">
    <property type="match status" value="3"/>
</dbReference>
<keyword evidence="3" id="KW-1185">Reference proteome</keyword>
<dbReference type="KEGG" id="phet:94286894"/>